<dbReference type="OrthoDB" id="164028at2"/>
<dbReference type="KEGG" id="abat:CFX1CAM_2196"/>
<dbReference type="RefSeq" id="WP_087863064.1">
    <property type="nucleotide sequence ID" value="NZ_LT859958.1"/>
</dbReference>
<gene>
    <name evidence="4" type="ORF">CFX1CAM_2196</name>
</gene>
<sequence length="338" mass="36455">MQKTLLVCLLTLILAGIALPACAPAPMLEPLTASPTRDSTLRPYPTSTHSATPLPTDYVTPTSSPTVTPTMTPVYYAVLENDDFYSVGWRFNVSPQQIMTANPSVNPRAMGVGTILLIPITPGPDPSATPLVELTPTATPFFTDLQAPDCYPDPQGGLWCFVLITNTTEKPVENLSGVISLQHGDETLHVSAIMPLNLLPDGKALPLIAYIQPPLPEEYTVNARVDFLLPVMPGDQRYLPATITEQTQELNADGRQATVRGWVSLPAGQPTARYVWVNATAFDAEGRIVAVRRWDSPGLLSGGNELPFTLYLYSLGGPIERVDLLVEAPALAEAPDKD</sequence>
<feature type="domain" description="LysM" evidence="3">
    <location>
        <begin position="74"/>
        <end position="118"/>
    </location>
</feature>
<evidence type="ECO:0000313" key="5">
    <source>
        <dbReference type="Proteomes" id="UP000195514"/>
    </source>
</evidence>
<dbReference type="PROSITE" id="PS51782">
    <property type="entry name" value="LYSM"/>
    <property type="match status" value="1"/>
</dbReference>
<keyword evidence="5" id="KW-1185">Reference proteome</keyword>
<evidence type="ECO:0000256" key="1">
    <source>
        <dbReference type="SAM" id="MobiDB-lite"/>
    </source>
</evidence>
<feature type="compositionally biased region" description="Low complexity" evidence="1">
    <location>
        <begin position="55"/>
        <end position="65"/>
    </location>
</feature>
<feature type="signal peptide" evidence="2">
    <location>
        <begin position="1"/>
        <end position="23"/>
    </location>
</feature>
<name>A0A1Y6K6G0_9CHLR</name>
<proteinExistence type="predicted"/>
<dbReference type="Proteomes" id="UP000195514">
    <property type="component" value="Chromosome I"/>
</dbReference>
<evidence type="ECO:0000313" key="4">
    <source>
        <dbReference type="EMBL" id="SMX55261.1"/>
    </source>
</evidence>
<dbReference type="InterPro" id="IPR018392">
    <property type="entry name" value="LysM"/>
</dbReference>
<accession>A0A1Y6K6G0</accession>
<evidence type="ECO:0000259" key="3">
    <source>
        <dbReference type="PROSITE" id="PS51782"/>
    </source>
</evidence>
<protein>
    <recommendedName>
        <fullName evidence="3">LysM domain-containing protein</fullName>
    </recommendedName>
</protein>
<feature type="region of interest" description="Disordered" evidence="1">
    <location>
        <begin position="33"/>
        <end position="65"/>
    </location>
</feature>
<feature type="chain" id="PRO_5013277893" description="LysM domain-containing protein" evidence="2">
    <location>
        <begin position="24"/>
        <end position="338"/>
    </location>
</feature>
<dbReference type="InterPro" id="IPR036779">
    <property type="entry name" value="LysM_dom_sf"/>
</dbReference>
<reference evidence="5" key="1">
    <citation type="submission" date="2017-05" db="EMBL/GenBank/DDBJ databases">
        <authorList>
            <person name="Kirkegaard R."/>
            <person name="Mcilroy J S."/>
        </authorList>
    </citation>
    <scope>NUCLEOTIDE SEQUENCE [LARGE SCALE GENOMIC DNA]</scope>
</reference>
<evidence type="ECO:0000256" key="2">
    <source>
        <dbReference type="SAM" id="SignalP"/>
    </source>
</evidence>
<dbReference type="SUPFAM" id="SSF54106">
    <property type="entry name" value="LysM domain"/>
    <property type="match status" value="1"/>
</dbReference>
<dbReference type="EMBL" id="LT859958">
    <property type="protein sequence ID" value="SMX55261.1"/>
    <property type="molecule type" value="Genomic_DNA"/>
</dbReference>
<keyword evidence="2" id="KW-0732">Signal</keyword>
<dbReference type="AlphaFoldDB" id="A0A1Y6K6G0"/>
<organism evidence="4 5">
    <name type="scientific">Candidatus Brevifilum fermentans</name>
    <dbReference type="NCBI Taxonomy" id="1986204"/>
    <lineage>
        <taxon>Bacteria</taxon>
        <taxon>Bacillati</taxon>
        <taxon>Chloroflexota</taxon>
        <taxon>Anaerolineae</taxon>
        <taxon>Anaerolineales</taxon>
        <taxon>Anaerolineaceae</taxon>
        <taxon>Candidatus Brevifilum</taxon>
    </lineage>
</organism>
<dbReference type="Gene3D" id="3.10.350.10">
    <property type="entry name" value="LysM domain"/>
    <property type="match status" value="1"/>
</dbReference>